<reference evidence="1" key="1">
    <citation type="submission" date="2020-09" db="EMBL/GenBank/DDBJ databases">
        <title>Genome-Enabled Discovery of Anthraquinone Biosynthesis in Senna tora.</title>
        <authorList>
            <person name="Kang S.-H."/>
            <person name="Pandey R.P."/>
            <person name="Lee C.-M."/>
            <person name="Sim J.-S."/>
            <person name="Jeong J.-T."/>
            <person name="Choi B.-S."/>
            <person name="Jung M."/>
            <person name="Ginzburg D."/>
            <person name="Zhao K."/>
            <person name="Won S.Y."/>
            <person name="Oh T.-J."/>
            <person name="Yu Y."/>
            <person name="Kim N.-H."/>
            <person name="Lee O.R."/>
            <person name="Lee T.-H."/>
            <person name="Bashyal P."/>
            <person name="Kim T.-S."/>
            <person name="Lee W.-H."/>
            <person name="Kawkins C."/>
            <person name="Kim C.-K."/>
            <person name="Kim J.S."/>
            <person name="Ahn B.O."/>
            <person name="Rhee S.Y."/>
            <person name="Sohng J.K."/>
        </authorList>
    </citation>
    <scope>NUCLEOTIDE SEQUENCE</scope>
    <source>
        <tissue evidence="1">Leaf</tissue>
    </source>
</reference>
<dbReference type="Proteomes" id="UP000634136">
    <property type="component" value="Unassembled WGS sequence"/>
</dbReference>
<dbReference type="EMBL" id="JAAIUW010000009">
    <property type="protein sequence ID" value="KAF7814120.1"/>
    <property type="molecule type" value="Genomic_DNA"/>
</dbReference>
<comment type="caution">
    <text evidence="1">The sequence shown here is derived from an EMBL/GenBank/DDBJ whole genome shotgun (WGS) entry which is preliminary data.</text>
</comment>
<name>A0A834T1Z7_9FABA</name>
<protein>
    <submittedName>
        <fullName evidence="1">Uncharacterized protein</fullName>
    </submittedName>
</protein>
<keyword evidence="2" id="KW-1185">Reference proteome</keyword>
<proteinExistence type="predicted"/>
<gene>
    <name evidence="1" type="ORF">G2W53_028089</name>
</gene>
<sequence>MGTEYMEDWSMVAMAFVAADYRN</sequence>
<evidence type="ECO:0000313" key="2">
    <source>
        <dbReference type="Proteomes" id="UP000634136"/>
    </source>
</evidence>
<accession>A0A834T1Z7</accession>
<organism evidence="1 2">
    <name type="scientific">Senna tora</name>
    <dbReference type="NCBI Taxonomy" id="362788"/>
    <lineage>
        <taxon>Eukaryota</taxon>
        <taxon>Viridiplantae</taxon>
        <taxon>Streptophyta</taxon>
        <taxon>Embryophyta</taxon>
        <taxon>Tracheophyta</taxon>
        <taxon>Spermatophyta</taxon>
        <taxon>Magnoliopsida</taxon>
        <taxon>eudicotyledons</taxon>
        <taxon>Gunneridae</taxon>
        <taxon>Pentapetalae</taxon>
        <taxon>rosids</taxon>
        <taxon>fabids</taxon>
        <taxon>Fabales</taxon>
        <taxon>Fabaceae</taxon>
        <taxon>Caesalpinioideae</taxon>
        <taxon>Cassia clade</taxon>
        <taxon>Senna</taxon>
    </lineage>
</organism>
<dbReference type="AlphaFoldDB" id="A0A834T1Z7"/>
<evidence type="ECO:0000313" key="1">
    <source>
        <dbReference type="EMBL" id="KAF7814120.1"/>
    </source>
</evidence>